<feature type="region of interest" description="Disordered" evidence="1">
    <location>
        <begin position="617"/>
        <end position="661"/>
    </location>
</feature>
<dbReference type="GO" id="GO:0004553">
    <property type="term" value="F:hydrolase activity, hydrolyzing O-glycosyl compounds"/>
    <property type="evidence" value="ECO:0007669"/>
    <property type="project" value="InterPro"/>
</dbReference>
<dbReference type="KEGG" id="spar:SPRG_20545"/>
<evidence type="ECO:0000256" key="2">
    <source>
        <dbReference type="SAM" id="Phobius"/>
    </source>
</evidence>
<keyword evidence="4" id="KW-1185">Reference proteome</keyword>
<evidence type="ECO:0000256" key="1">
    <source>
        <dbReference type="SAM" id="MobiDB-lite"/>
    </source>
</evidence>
<dbReference type="VEuPathDB" id="FungiDB:SPRG_20545"/>
<keyword evidence="2" id="KW-1133">Transmembrane helix</keyword>
<feature type="region of interest" description="Disordered" evidence="1">
    <location>
        <begin position="677"/>
        <end position="714"/>
    </location>
</feature>
<dbReference type="InterPro" id="IPR016288">
    <property type="entry name" value="Beta_cellobiohydrolase"/>
</dbReference>
<accession>A0A067C8E0</accession>
<dbReference type="OrthoDB" id="76432at2759"/>
<dbReference type="AlphaFoldDB" id="A0A067C8E0"/>
<dbReference type="Pfam" id="PF01341">
    <property type="entry name" value="Glyco_hydro_6"/>
    <property type="match status" value="1"/>
</dbReference>
<evidence type="ECO:0000313" key="3">
    <source>
        <dbReference type="EMBL" id="KDO26748.1"/>
    </source>
</evidence>
<name>A0A067C8E0_SAPPC</name>
<dbReference type="OMA" id="IDIGYWM"/>
<dbReference type="STRING" id="695850.A0A067C8E0"/>
<dbReference type="PRINTS" id="PR00733">
    <property type="entry name" value="GLHYDRLASE6"/>
</dbReference>
<keyword evidence="2" id="KW-0472">Membrane</keyword>
<dbReference type="InterPro" id="IPR028322">
    <property type="entry name" value="PNRC-like_rgn"/>
</dbReference>
<dbReference type="InterPro" id="IPR036434">
    <property type="entry name" value="Beta_cellobiohydrolase_sf"/>
</dbReference>
<protein>
    <recommendedName>
        <fullName evidence="5">Glycoside hydrolase</fullName>
    </recommendedName>
</protein>
<feature type="transmembrane region" description="Helical" evidence="2">
    <location>
        <begin position="719"/>
        <end position="740"/>
    </location>
</feature>
<dbReference type="PANTHER" id="PTHR34876:SF4">
    <property type="entry name" value="1,4-BETA-D-GLUCAN CELLOBIOHYDROLASE C-RELATED"/>
    <property type="match status" value="1"/>
</dbReference>
<organism evidence="3 4">
    <name type="scientific">Saprolegnia parasitica (strain CBS 223.65)</name>
    <dbReference type="NCBI Taxonomy" id="695850"/>
    <lineage>
        <taxon>Eukaryota</taxon>
        <taxon>Sar</taxon>
        <taxon>Stramenopiles</taxon>
        <taxon>Oomycota</taxon>
        <taxon>Saprolegniomycetes</taxon>
        <taxon>Saprolegniales</taxon>
        <taxon>Saprolegniaceae</taxon>
        <taxon>Saprolegnia</taxon>
    </lineage>
</organism>
<reference evidence="3 4" key="1">
    <citation type="journal article" date="2013" name="PLoS Genet.">
        <title>Distinctive expansion of potential virulence genes in the genome of the oomycete fish pathogen Saprolegnia parasitica.</title>
        <authorList>
            <person name="Jiang R.H."/>
            <person name="de Bruijn I."/>
            <person name="Haas B.J."/>
            <person name="Belmonte R."/>
            <person name="Lobach L."/>
            <person name="Christie J."/>
            <person name="van den Ackerveken G."/>
            <person name="Bottin A."/>
            <person name="Bulone V."/>
            <person name="Diaz-Moreno S.M."/>
            <person name="Dumas B."/>
            <person name="Fan L."/>
            <person name="Gaulin E."/>
            <person name="Govers F."/>
            <person name="Grenville-Briggs L.J."/>
            <person name="Horner N.R."/>
            <person name="Levin J.Z."/>
            <person name="Mammella M."/>
            <person name="Meijer H.J."/>
            <person name="Morris P."/>
            <person name="Nusbaum C."/>
            <person name="Oome S."/>
            <person name="Phillips A.J."/>
            <person name="van Rooyen D."/>
            <person name="Rzeszutek E."/>
            <person name="Saraiva M."/>
            <person name="Secombes C.J."/>
            <person name="Seidl M.F."/>
            <person name="Snel B."/>
            <person name="Stassen J.H."/>
            <person name="Sykes S."/>
            <person name="Tripathy S."/>
            <person name="van den Berg H."/>
            <person name="Vega-Arreguin J.C."/>
            <person name="Wawra S."/>
            <person name="Young S.K."/>
            <person name="Zeng Q."/>
            <person name="Dieguez-Uribeondo J."/>
            <person name="Russ C."/>
            <person name="Tyler B.M."/>
            <person name="van West P."/>
        </authorList>
    </citation>
    <scope>NUCLEOTIDE SEQUENCE [LARGE SCALE GENOMIC DNA]</scope>
    <source>
        <strain evidence="3 4">CBS 223.65</strain>
    </source>
</reference>
<dbReference type="Proteomes" id="UP000030745">
    <property type="component" value="Unassembled WGS sequence"/>
</dbReference>
<dbReference type="GO" id="GO:0016071">
    <property type="term" value="P:mRNA metabolic process"/>
    <property type="evidence" value="ECO:0007669"/>
    <property type="project" value="UniProtKB-ARBA"/>
</dbReference>
<feature type="region of interest" description="Disordered" evidence="1">
    <location>
        <begin position="65"/>
        <end position="215"/>
    </location>
</feature>
<dbReference type="GO" id="GO:0030245">
    <property type="term" value="P:cellulose catabolic process"/>
    <property type="evidence" value="ECO:0007669"/>
    <property type="project" value="InterPro"/>
</dbReference>
<proteinExistence type="predicted"/>
<feature type="compositionally biased region" description="Low complexity" evidence="1">
    <location>
        <begin position="136"/>
        <end position="149"/>
    </location>
</feature>
<sequence>MTHLQPRKDHLIGRPLVPFFTEEGHVNASLQLSSAATHEAMDVDARVWNAEQGYFEYPEPACTETSKRTLLLTPQRLEEEHSRSRGKTHPTPSTEKPRSPPRAGSNSKKQRSKKPTAAVEPHMPPKPTQPKQRSPSSTTSNSTTSNTSTGQKKKTTQAPAKWAWSAFQSSPDPKTLPMPPFLSPQPVVTEKPSPPPPPAPSIQILQRPKTTATKPEDAMTQQLRKMLNMEPTSSPRLAASYTLPHTATSLYPSFFNLIYENATFLTTSVALAAVASATTICSAVPPFNYLSASTAHPQLAPALDVLKQQPIATWYTDQYASDISGLMAKCQGATPAIVVYGLPQKDCAHGYSSAGGNANTADYAKWIQGLMNQVGSNRDVIYILEPDALGLLANHPCATQHNYKANLRIAIEMLASNPKAKIYADVAAWGDVPKTTALLNELKAAGRLSGIAINTSNYVSNDKLVSTCETYSAATQGLHCIFDTSRNFNGSPSSEWCNAKSAGVGAPPTADTGYPLVDYFLWLKVPGESDGQCNDAGRTSDAAAGPGAGQFFPDGLERLWNQGHFVQKQGMPKIGGVWPQSTTASPTPLVTPAPTPLVTPAVTHAPTAAVTNAPTAAVTTAPASPTTTPTVTTTTPSATTASPTTGPTTTAPATHTTETPVSTSYDVPLVDHSTAGSVAHGGDILDTPTPPTYDSKPSTSQTYTASTGTHDNGTDSTTIALSSLVGVGAVAAVAVAAIALRKRITEDKAALELERDASGIVILTTDRAQTSIL</sequence>
<evidence type="ECO:0008006" key="5">
    <source>
        <dbReference type="Google" id="ProtNLM"/>
    </source>
</evidence>
<feature type="compositionally biased region" description="Polar residues" evidence="1">
    <location>
        <begin position="695"/>
        <end position="714"/>
    </location>
</feature>
<dbReference type="Gene3D" id="3.20.20.40">
    <property type="entry name" value="1, 4-beta cellobiohydrolase"/>
    <property type="match status" value="1"/>
</dbReference>
<dbReference type="PANTHER" id="PTHR34876">
    <property type="match status" value="1"/>
</dbReference>
<dbReference type="RefSeq" id="XP_012202627.1">
    <property type="nucleotide sequence ID" value="XM_012347237.1"/>
</dbReference>
<dbReference type="EMBL" id="KK583222">
    <property type="protein sequence ID" value="KDO26748.1"/>
    <property type="molecule type" value="Genomic_DNA"/>
</dbReference>
<keyword evidence="2" id="KW-0812">Transmembrane</keyword>
<dbReference type="Pfam" id="PF15365">
    <property type="entry name" value="PNRC"/>
    <property type="match status" value="1"/>
</dbReference>
<dbReference type="GeneID" id="24141652"/>
<dbReference type="SUPFAM" id="SSF51989">
    <property type="entry name" value="Glycosyl hydrolases family 6, cellulases"/>
    <property type="match status" value="1"/>
</dbReference>
<evidence type="ECO:0000313" key="4">
    <source>
        <dbReference type="Proteomes" id="UP000030745"/>
    </source>
</evidence>
<feature type="compositionally biased region" description="Pro residues" evidence="1">
    <location>
        <begin position="174"/>
        <end position="183"/>
    </location>
</feature>
<gene>
    <name evidence="3" type="ORF">SPRG_20545</name>
</gene>